<feature type="transmembrane region" description="Helical" evidence="2">
    <location>
        <begin position="194"/>
        <end position="216"/>
    </location>
</feature>
<dbReference type="InterPro" id="IPR011623">
    <property type="entry name" value="7TMR_DISM_rcpt_extracell_dom1"/>
</dbReference>
<name>A0A368JGS7_9BACT</name>
<feature type="transmembrane region" description="Helical" evidence="2">
    <location>
        <begin position="33"/>
        <end position="51"/>
    </location>
</feature>
<evidence type="ECO:0000259" key="4">
    <source>
        <dbReference type="Pfam" id="PF07695"/>
    </source>
</evidence>
<feature type="transmembrane region" description="Helical" evidence="2">
    <location>
        <begin position="6"/>
        <end position="26"/>
    </location>
</feature>
<gene>
    <name evidence="5" type="ORF">DUE52_27450</name>
</gene>
<dbReference type="RefSeq" id="WP_114409292.1">
    <property type="nucleotide sequence ID" value="NZ_QOWE01000029.1"/>
</dbReference>
<accession>A0A368JGS7</accession>
<dbReference type="PANTHER" id="PTHR34220">
    <property type="entry name" value="SENSOR HISTIDINE KINASE YPDA"/>
    <property type="match status" value="1"/>
</dbReference>
<keyword evidence="2" id="KW-0812">Transmembrane</keyword>
<evidence type="ECO:0000256" key="1">
    <source>
        <dbReference type="SAM" id="Coils"/>
    </source>
</evidence>
<dbReference type="EMBL" id="QOWE01000029">
    <property type="protein sequence ID" value="RCR66276.1"/>
    <property type="molecule type" value="Genomic_DNA"/>
</dbReference>
<dbReference type="InterPro" id="IPR010559">
    <property type="entry name" value="Sig_transdc_His_kin_internal"/>
</dbReference>
<feature type="transmembrane region" description="Helical" evidence="2">
    <location>
        <begin position="133"/>
        <end position="150"/>
    </location>
</feature>
<organism evidence="5 6">
    <name type="scientific">Larkinella punicea</name>
    <dbReference type="NCBI Taxonomy" id="2315727"/>
    <lineage>
        <taxon>Bacteria</taxon>
        <taxon>Pseudomonadati</taxon>
        <taxon>Bacteroidota</taxon>
        <taxon>Cytophagia</taxon>
        <taxon>Cytophagales</taxon>
        <taxon>Spirosomataceae</taxon>
        <taxon>Larkinella</taxon>
    </lineage>
</organism>
<dbReference type="Proteomes" id="UP000253383">
    <property type="component" value="Unassembled WGS sequence"/>
</dbReference>
<comment type="caution">
    <text evidence="5">The sequence shown here is derived from an EMBL/GenBank/DDBJ whole genome shotgun (WGS) entry which is preliminary data.</text>
</comment>
<feature type="transmembrane region" description="Helical" evidence="2">
    <location>
        <begin position="66"/>
        <end position="88"/>
    </location>
</feature>
<evidence type="ECO:0000259" key="3">
    <source>
        <dbReference type="Pfam" id="PF06580"/>
    </source>
</evidence>
<feature type="coiled-coil region" evidence="1">
    <location>
        <begin position="227"/>
        <end position="272"/>
    </location>
</feature>
<sequence length="445" mass="51718">MTYEFWQPMFVGMVISILLINVVQWVTYRERIYGLYTLYMLTWLTYFAIRFDGFQEAVSLSNNDWYFIRGCAPMIAYFIYFGFTDAFIGLRKRLPDLFRIFQYTQLCIALYVILQFTVCYLREDWYPMVYDTAHTAIRLGMIGLAVYGIYRILQLKDTVARYFIIGSACLMVGAVTSMILTYLDTYAGPHSPFWTAPLTAIQIGIILELVFFSLGLGYRQRRAAIRTAVLEQKIERQQEKHERKQLETELSVQQLRQEMSEVQMRALQSQLNPHFLFNSLNSLSSLIADEPVKAEQFVDEMASVYRYILQTNDVELTTLKRELQFIHSYFHLLQTRYARGISLKIEVDDAFLTSRLPPLTLQLLVENAVKHNIVSSELPLKIHIFTTDSALLTVRNNLQKKSVDRVKSTQKGLLNILTKYKMLGHSAPVVEETDREFIVTLPLIP</sequence>
<feature type="transmembrane region" description="Helical" evidence="2">
    <location>
        <begin position="162"/>
        <end position="182"/>
    </location>
</feature>
<keyword evidence="1" id="KW-0175">Coiled coil</keyword>
<dbReference type="Pfam" id="PF07695">
    <property type="entry name" value="7TMR-DISM_7TM"/>
    <property type="match status" value="1"/>
</dbReference>
<protein>
    <submittedName>
        <fullName evidence="5">Sensor protein lytS</fullName>
    </submittedName>
</protein>
<keyword evidence="2" id="KW-0472">Membrane</keyword>
<dbReference type="GO" id="GO:0016020">
    <property type="term" value="C:membrane"/>
    <property type="evidence" value="ECO:0007669"/>
    <property type="project" value="InterPro"/>
</dbReference>
<dbReference type="InterPro" id="IPR050640">
    <property type="entry name" value="Bact_2-comp_sensor_kinase"/>
</dbReference>
<evidence type="ECO:0000313" key="6">
    <source>
        <dbReference type="Proteomes" id="UP000253383"/>
    </source>
</evidence>
<feature type="domain" description="Signal transduction histidine kinase internal region" evidence="3">
    <location>
        <begin position="263"/>
        <end position="338"/>
    </location>
</feature>
<proteinExistence type="predicted"/>
<keyword evidence="6" id="KW-1185">Reference proteome</keyword>
<dbReference type="GO" id="GO:0000155">
    <property type="term" value="F:phosphorelay sensor kinase activity"/>
    <property type="evidence" value="ECO:0007669"/>
    <property type="project" value="InterPro"/>
</dbReference>
<evidence type="ECO:0000313" key="5">
    <source>
        <dbReference type="EMBL" id="RCR66276.1"/>
    </source>
</evidence>
<feature type="domain" description="7TM-DISM receptor extracellular" evidence="4">
    <location>
        <begin position="4"/>
        <end position="219"/>
    </location>
</feature>
<dbReference type="Pfam" id="PF06580">
    <property type="entry name" value="His_kinase"/>
    <property type="match status" value="1"/>
</dbReference>
<feature type="transmembrane region" description="Helical" evidence="2">
    <location>
        <begin position="100"/>
        <end position="121"/>
    </location>
</feature>
<dbReference type="OrthoDB" id="918368at2"/>
<dbReference type="PANTHER" id="PTHR34220:SF7">
    <property type="entry name" value="SENSOR HISTIDINE KINASE YPDA"/>
    <property type="match status" value="1"/>
</dbReference>
<dbReference type="AlphaFoldDB" id="A0A368JGS7"/>
<reference evidence="5 6" key="1">
    <citation type="submission" date="2018-07" db="EMBL/GenBank/DDBJ databases">
        <title>Genome analysis of Larkinella rosea.</title>
        <authorList>
            <person name="Zhou Z."/>
            <person name="Wang G."/>
        </authorList>
    </citation>
    <scope>NUCLEOTIDE SEQUENCE [LARGE SCALE GENOMIC DNA]</scope>
    <source>
        <strain evidence="6">zzj9</strain>
    </source>
</reference>
<keyword evidence="2" id="KW-1133">Transmembrane helix</keyword>
<evidence type="ECO:0000256" key="2">
    <source>
        <dbReference type="SAM" id="Phobius"/>
    </source>
</evidence>